<dbReference type="EMBL" id="MCRM02000009">
    <property type="protein sequence ID" value="PNV75012.1"/>
    <property type="molecule type" value="Genomic_DNA"/>
</dbReference>
<comment type="caution">
    <text evidence="2">The sequence shown here is derived from an EMBL/GenBank/DDBJ whole genome shotgun (WGS) entry which is preliminary data.</text>
</comment>
<keyword evidence="1" id="KW-0472">Membrane</keyword>
<reference evidence="2" key="1">
    <citation type="submission" date="2018-01" db="EMBL/GenBank/DDBJ databases">
        <title>Genomic characterization of Leptospira inadai serogroup Lyme isolated from captured rat in Brazil and comparative analysis with human reference strain.</title>
        <authorList>
            <person name="Moreno L.Z."/>
            <person name="Loureiro A.P."/>
            <person name="Miraglia F."/>
            <person name="Kremer F.S."/>
            <person name="Eslabao M.R."/>
            <person name="Dellagostin O.A."/>
            <person name="Lilenbaum W."/>
            <person name="Moreno A.M."/>
        </authorList>
    </citation>
    <scope>NUCLEOTIDE SEQUENCE [LARGE SCALE GENOMIC DNA]</scope>
    <source>
        <strain evidence="2">M34/99</strain>
    </source>
</reference>
<name>A0ABX4YIA9_9LEPT</name>
<sequence>MLFGDRLDERSILNPERTLFKLVFKEFLPNWIWQMGGDIPPARNILENLYMKSQSFFVKFPLFLCVLSGAFFLNNCYNSSYSSKSSDPGYLLAVALAGGISPVGTGPCYSQSMLAKGTPKTATVMNPVGYYGMSNVMILYFEYMGGGTTDSVTFSSSPSGSSGGLLDIAKPNTSITPASVNTSSNFDAFNVQAPYSNGSVMTSSGSYRCYELVVPGGATVTYTISIM</sequence>
<proteinExistence type="predicted"/>
<organism evidence="2 3">
    <name type="scientific">Leptospira inadai serovar Lyme</name>
    <dbReference type="NCBI Taxonomy" id="293084"/>
    <lineage>
        <taxon>Bacteria</taxon>
        <taxon>Pseudomonadati</taxon>
        <taxon>Spirochaetota</taxon>
        <taxon>Spirochaetia</taxon>
        <taxon>Leptospirales</taxon>
        <taxon>Leptospiraceae</taxon>
        <taxon>Leptospira</taxon>
    </lineage>
</organism>
<gene>
    <name evidence="2" type="ORF">BES34_010600</name>
</gene>
<accession>A0ABX4YIA9</accession>
<evidence type="ECO:0000313" key="2">
    <source>
        <dbReference type="EMBL" id="PNV75012.1"/>
    </source>
</evidence>
<feature type="transmembrane region" description="Helical" evidence="1">
    <location>
        <begin position="56"/>
        <end position="73"/>
    </location>
</feature>
<keyword evidence="1" id="KW-1133">Transmembrane helix</keyword>
<evidence type="ECO:0008006" key="4">
    <source>
        <dbReference type="Google" id="ProtNLM"/>
    </source>
</evidence>
<protein>
    <recommendedName>
        <fullName evidence="4">Lipoprotein</fullName>
    </recommendedName>
</protein>
<keyword evidence="3" id="KW-1185">Reference proteome</keyword>
<evidence type="ECO:0000256" key="1">
    <source>
        <dbReference type="SAM" id="Phobius"/>
    </source>
</evidence>
<evidence type="ECO:0000313" key="3">
    <source>
        <dbReference type="Proteomes" id="UP000094669"/>
    </source>
</evidence>
<dbReference type="Proteomes" id="UP000094669">
    <property type="component" value="Unassembled WGS sequence"/>
</dbReference>
<keyword evidence="1" id="KW-0812">Transmembrane</keyword>